<organism evidence="13 14">
    <name type="scientific">Oceanidesulfovibrio marinus</name>
    <dbReference type="NCBI Taxonomy" id="370038"/>
    <lineage>
        <taxon>Bacteria</taxon>
        <taxon>Pseudomonadati</taxon>
        <taxon>Thermodesulfobacteriota</taxon>
        <taxon>Desulfovibrionia</taxon>
        <taxon>Desulfovibrionales</taxon>
        <taxon>Desulfovibrionaceae</taxon>
        <taxon>Oceanidesulfovibrio</taxon>
    </lineage>
</organism>
<name>A0A6P1ZJL8_9BACT</name>
<dbReference type="GO" id="GO:0003909">
    <property type="term" value="F:DNA ligase activity"/>
    <property type="evidence" value="ECO:0007669"/>
    <property type="project" value="TreeGrafter"/>
</dbReference>
<comment type="catalytic activity">
    <reaction evidence="8">
        <text>a 3'-end 3'-phospho-ribonucleotide-RNA + a 5'-end dephospho-ribonucleoside-RNA + GTP = a ribonucleotidyl-ribonucleotide-RNA + GMP + diphosphate</text>
        <dbReference type="Rhea" id="RHEA:68076"/>
        <dbReference type="Rhea" id="RHEA-COMP:10463"/>
        <dbReference type="Rhea" id="RHEA-COMP:13936"/>
        <dbReference type="Rhea" id="RHEA-COMP:17355"/>
        <dbReference type="ChEBI" id="CHEBI:33019"/>
        <dbReference type="ChEBI" id="CHEBI:37565"/>
        <dbReference type="ChEBI" id="CHEBI:58115"/>
        <dbReference type="ChEBI" id="CHEBI:83062"/>
        <dbReference type="ChEBI" id="CHEBI:138284"/>
        <dbReference type="ChEBI" id="CHEBI:173118"/>
        <dbReference type="EC" id="6.5.1.8"/>
    </reaction>
</comment>
<reference evidence="13 14" key="1">
    <citation type="submission" date="2018-06" db="EMBL/GenBank/DDBJ databases">
        <title>Complete genome of Desulfovibrio marinus P48SEP.</title>
        <authorList>
            <person name="Crispim J.S."/>
            <person name="Vidigal P.M.P."/>
            <person name="Silva L.C.F."/>
            <person name="Araujo L.C."/>
            <person name="Laguardia C.N."/>
            <person name="Dias R.S."/>
            <person name="Sousa M.P."/>
            <person name="Paula S.O."/>
            <person name="Silva C."/>
        </authorList>
    </citation>
    <scope>NUCLEOTIDE SEQUENCE [LARGE SCALE GENOMIC DNA]</scope>
    <source>
        <strain evidence="13 14">P48SEP</strain>
    </source>
</reference>
<comment type="cofactor">
    <cofactor evidence="11">
        <name>Mn(2+)</name>
        <dbReference type="ChEBI" id="CHEBI:29035"/>
    </cofactor>
    <text evidence="11">Binds 2 manganese ions per subunit.</text>
</comment>
<dbReference type="Proteomes" id="UP000434052">
    <property type="component" value="Unassembled WGS sequence"/>
</dbReference>
<dbReference type="PANTHER" id="PTHR43749:SF2">
    <property type="entry name" value="RNA-SPLICING LIGASE RTCB"/>
    <property type="match status" value="1"/>
</dbReference>
<dbReference type="InterPro" id="IPR036025">
    <property type="entry name" value="RtcB-like_sf"/>
</dbReference>
<proteinExistence type="predicted"/>
<dbReference type="EMBL" id="QMIF01000002">
    <property type="protein sequence ID" value="TVM35746.1"/>
    <property type="molecule type" value="Genomic_DNA"/>
</dbReference>
<feature type="binding site" evidence="10">
    <location>
        <begin position="375"/>
        <end position="378"/>
    </location>
    <ligand>
        <name>GMP</name>
        <dbReference type="ChEBI" id="CHEBI:58115"/>
    </ligand>
</feature>
<dbReference type="Gene3D" id="3.90.1860.10">
    <property type="entry name" value="tRNA-splicing ligase RtcB"/>
    <property type="match status" value="1"/>
</dbReference>
<keyword evidence="5" id="KW-0692">RNA repair</keyword>
<evidence type="ECO:0000256" key="5">
    <source>
        <dbReference type="ARBA" id="ARBA00022800"/>
    </source>
</evidence>
<evidence type="ECO:0000313" key="13">
    <source>
        <dbReference type="EMBL" id="TVM35746.1"/>
    </source>
</evidence>
<dbReference type="GO" id="GO:0042245">
    <property type="term" value="P:RNA repair"/>
    <property type="evidence" value="ECO:0007669"/>
    <property type="project" value="UniProtKB-KW"/>
</dbReference>
<dbReference type="GO" id="GO:0170057">
    <property type="term" value="F:RNA ligase (GTP) activity"/>
    <property type="evidence" value="ECO:0007669"/>
    <property type="project" value="UniProtKB-EC"/>
</dbReference>
<dbReference type="GO" id="GO:0006396">
    <property type="term" value="P:RNA processing"/>
    <property type="evidence" value="ECO:0007669"/>
    <property type="project" value="InterPro"/>
</dbReference>
<feature type="binding site" evidence="10">
    <location>
        <begin position="399"/>
        <end position="402"/>
    </location>
    <ligand>
        <name>GMP</name>
        <dbReference type="ChEBI" id="CHEBI:58115"/>
    </ligand>
</feature>
<evidence type="ECO:0000256" key="8">
    <source>
        <dbReference type="ARBA" id="ARBA00047746"/>
    </source>
</evidence>
<keyword evidence="3 11" id="KW-0479">Metal-binding</keyword>
<dbReference type="RefSeq" id="WP_144234075.1">
    <property type="nucleotide sequence ID" value="NZ_QMIF01000002.1"/>
</dbReference>
<accession>A0A6P1ZJL8</accession>
<evidence type="ECO:0000256" key="10">
    <source>
        <dbReference type="PIRSR" id="PIRSR601233-2"/>
    </source>
</evidence>
<dbReference type="GO" id="GO:0005525">
    <property type="term" value="F:GTP binding"/>
    <property type="evidence" value="ECO:0007669"/>
    <property type="project" value="UniProtKB-KW"/>
</dbReference>
<feature type="binding site" evidence="11">
    <location>
        <position position="343"/>
    </location>
    <ligand>
        <name>Mn(2+)</name>
        <dbReference type="ChEBI" id="CHEBI:29035"/>
        <label>2</label>
    </ligand>
</feature>
<evidence type="ECO:0000256" key="6">
    <source>
        <dbReference type="ARBA" id="ARBA00023134"/>
    </source>
</evidence>
<dbReference type="GO" id="GO:0006281">
    <property type="term" value="P:DNA repair"/>
    <property type="evidence" value="ECO:0007669"/>
    <property type="project" value="TreeGrafter"/>
</dbReference>
<dbReference type="Pfam" id="PF01139">
    <property type="entry name" value="RtcB"/>
    <property type="match status" value="2"/>
</dbReference>
<evidence type="ECO:0000256" key="1">
    <source>
        <dbReference type="ARBA" id="ARBA00012726"/>
    </source>
</evidence>
<dbReference type="AlphaFoldDB" id="A0A6P1ZJL8"/>
<sequence length="472" mass="50672">MKAKDLDKLGLPRDHELRKAASRTAKRALKTGMERGAVKARLMEIVADPEPFLDDPDWAAYARAAAALQPAGPSTVTSFAPEYAGLRREPAPVAVFASDEAGPDPEAAKQMENAAMLPVAVAGALMPDAHVGYGLPIGGVLAVEDAVIPYAVGMDIACRMRLSVVDAPASWLTDKQPRLARALEQETRFGVGASFKDRREHPVMDLDWGATPVTRSLREKAWDQLGTSGSGNHFAEFGALSVHEPIPGLEPGTYLALLSHSGSRGVGGEVAKYYSRIAQQGMPQLPKYMRSLAWLPLSSPEGKAYWAAMQLMGAYSHANHELLHASVLGALGFEALAVVENHHNFAWIEEHLGRELVVHRKGATPAGPGVLGVIPGSMADPGYVVRGRGNAASLHSAAHGAGRRMSRKEAKARENHRHLQELLKEREVTLLSGGLDESPIAYKDIGAVMRAQEDLVDIIATFRPSLVKMSAD</sequence>
<dbReference type="PANTHER" id="PTHR43749">
    <property type="entry name" value="RNA-SPLICING LIGASE RTCB"/>
    <property type="match status" value="1"/>
</dbReference>
<protein>
    <recommendedName>
        <fullName evidence="1">3'-phosphate/5'-hydroxy nucleic acid ligase</fullName>
        <ecNumber evidence="1">6.5.1.8</ecNumber>
    </recommendedName>
</protein>
<feature type="binding site" evidence="11">
    <location>
        <position position="233"/>
    </location>
    <ligand>
        <name>Mn(2+)</name>
        <dbReference type="ChEBI" id="CHEBI:29035"/>
        <label>1</label>
    </ligand>
</feature>
<evidence type="ECO:0000313" key="14">
    <source>
        <dbReference type="Proteomes" id="UP000434052"/>
    </source>
</evidence>
<evidence type="ECO:0000256" key="3">
    <source>
        <dbReference type="ARBA" id="ARBA00022723"/>
    </source>
</evidence>
<dbReference type="InterPro" id="IPR052915">
    <property type="entry name" value="RtcB-like"/>
</dbReference>
<dbReference type="EC" id="6.5.1.8" evidence="1"/>
<evidence type="ECO:0000256" key="9">
    <source>
        <dbReference type="PIRSR" id="PIRSR601233-1"/>
    </source>
</evidence>
<evidence type="ECO:0000256" key="11">
    <source>
        <dbReference type="PIRSR" id="PIRSR601233-3"/>
    </source>
</evidence>
<keyword evidence="4 10" id="KW-0547">Nucleotide-binding</keyword>
<feature type="binding site" evidence="11">
    <location>
        <position position="155"/>
    </location>
    <ligand>
        <name>Mn(2+)</name>
        <dbReference type="ChEBI" id="CHEBI:29035"/>
        <label>1</label>
    </ligand>
</feature>
<keyword evidence="7 11" id="KW-0464">Manganese</keyword>
<evidence type="ECO:0000256" key="4">
    <source>
        <dbReference type="ARBA" id="ARBA00022741"/>
    </source>
</evidence>
<evidence type="ECO:0000256" key="12">
    <source>
        <dbReference type="SAM" id="MobiDB-lite"/>
    </source>
</evidence>
<feature type="compositionally biased region" description="Basic and acidic residues" evidence="12">
    <location>
        <begin position="1"/>
        <end position="19"/>
    </location>
</feature>
<dbReference type="GO" id="GO:0030145">
    <property type="term" value="F:manganese ion binding"/>
    <property type="evidence" value="ECO:0007669"/>
    <property type="project" value="TreeGrafter"/>
</dbReference>
<dbReference type="SUPFAM" id="SSF103365">
    <property type="entry name" value="Hypothetical protein PH1602"/>
    <property type="match status" value="1"/>
</dbReference>
<feature type="binding site" evidence="11">
    <location>
        <position position="260"/>
    </location>
    <ligand>
        <name>Mn(2+)</name>
        <dbReference type="ChEBI" id="CHEBI:29035"/>
        <label>2</label>
    </ligand>
</feature>
<feature type="binding site" evidence="10">
    <location>
        <begin position="232"/>
        <end position="236"/>
    </location>
    <ligand>
        <name>GMP</name>
        <dbReference type="ChEBI" id="CHEBI:58115"/>
    </ligand>
</feature>
<gene>
    <name evidence="13" type="ORF">DQK91_03530</name>
</gene>
<feature type="active site" description="GMP-histidine intermediate" evidence="9">
    <location>
        <position position="399"/>
    </location>
</feature>
<dbReference type="InterPro" id="IPR001233">
    <property type="entry name" value="RtcB"/>
</dbReference>
<feature type="region of interest" description="Disordered" evidence="12">
    <location>
        <begin position="1"/>
        <end position="25"/>
    </location>
</feature>
<keyword evidence="6 10" id="KW-0342">GTP-binding</keyword>
<comment type="caution">
    <text evidence="13">The sequence shown here is derived from an EMBL/GenBank/DDBJ whole genome shotgun (WGS) entry which is preliminary data.</text>
</comment>
<feature type="binding site" evidence="10">
    <location>
        <begin position="343"/>
        <end position="344"/>
    </location>
    <ligand>
        <name>GMP</name>
        <dbReference type="ChEBI" id="CHEBI:58115"/>
    </ligand>
</feature>
<evidence type="ECO:0000256" key="2">
    <source>
        <dbReference type="ARBA" id="ARBA00022598"/>
    </source>
</evidence>
<dbReference type="OrthoDB" id="9802323at2"/>
<keyword evidence="2" id="KW-0436">Ligase</keyword>
<evidence type="ECO:0000256" key="7">
    <source>
        <dbReference type="ARBA" id="ARBA00023211"/>
    </source>
</evidence>